<organism evidence="2 3">
    <name type="scientific">Phyllostomus discolor</name>
    <name type="common">pale spear-nosed bat</name>
    <dbReference type="NCBI Taxonomy" id="89673"/>
    <lineage>
        <taxon>Eukaryota</taxon>
        <taxon>Metazoa</taxon>
        <taxon>Chordata</taxon>
        <taxon>Craniata</taxon>
        <taxon>Vertebrata</taxon>
        <taxon>Euteleostomi</taxon>
        <taxon>Mammalia</taxon>
        <taxon>Eutheria</taxon>
        <taxon>Laurasiatheria</taxon>
        <taxon>Chiroptera</taxon>
        <taxon>Yangochiroptera</taxon>
        <taxon>Phyllostomidae</taxon>
        <taxon>Phyllostominae</taxon>
        <taxon>Phyllostomus</taxon>
    </lineage>
</organism>
<proteinExistence type="predicted"/>
<feature type="compositionally biased region" description="Low complexity" evidence="1">
    <location>
        <begin position="62"/>
        <end position="79"/>
    </location>
</feature>
<gene>
    <name evidence="2" type="ORF">HJG60_011656</name>
</gene>
<reference evidence="2 3" key="1">
    <citation type="journal article" date="2020" name="Nature">
        <title>Six reference-quality genomes reveal evolution of bat adaptations.</title>
        <authorList>
            <person name="Jebb D."/>
            <person name="Huang Z."/>
            <person name="Pippel M."/>
            <person name="Hughes G.M."/>
            <person name="Lavrichenko K."/>
            <person name="Devanna P."/>
            <person name="Winkler S."/>
            <person name="Jermiin L.S."/>
            <person name="Skirmuntt E.C."/>
            <person name="Katzourakis A."/>
            <person name="Burkitt-Gray L."/>
            <person name="Ray D.A."/>
            <person name="Sullivan K.A.M."/>
            <person name="Roscito J.G."/>
            <person name="Kirilenko B.M."/>
            <person name="Davalos L.M."/>
            <person name="Corthals A.P."/>
            <person name="Power M.L."/>
            <person name="Jones G."/>
            <person name="Ransome R.D."/>
            <person name="Dechmann D.K.N."/>
            <person name="Locatelli A.G."/>
            <person name="Puechmaille S.J."/>
            <person name="Fedrigo O."/>
            <person name="Jarvis E.D."/>
            <person name="Hiller M."/>
            <person name="Vernes S.C."/>
            <person name="Myers E.W."/>
            <person name="Teeling E.C."/>
        </authorList>
    </citation>
    <scope>NUCLEOTIDE SEQUENCE [LARGE SCALE GENOMIC DNA]</scope>
    <source>
        <strain evidence="2">Bat1K_MPI-CBG_1</strain>
    </source>
</reference>
<feature type="compositionally biased region" description="Pro residues" evidence="1">
    <location>
        <begin position="80"/>
        <end position="103"/>
    </location>
</feature>
<feature type="compositionally biased region" description="Pro residues" evidence="1">
    <location>
        <begin position="30"/>
        <end position="41"/>
    </location>
</feature>
<comment type="caution">
    <text evidence="2">The sequence shown here is derived from an EMBL/GenBank/DDBJ whole genome shotgun (WGS) entry which is preliminary data.</text>
</comment>
<evidence type="ECO:0000313" key="2">
    <source>
        <dbReference type="EMBL" id="KAF6099940.1"/>
    </source>
</evidence>
<dbReference type="EMBL" id="JABVXQ010000007">
    <property type="protein sequence ID" value="KAF6099940.1"/>
    <property type="molecule type" value="Genomic_DNA"/>
</dbReference>
<sequence>MRWRGLSTWHTACRESLADAAVVHTAIVSSPPPPPLSPSPSSPASSPAIASSSPPPPPLSPSPSSLASALAIASASSSPSPLPSSSPPSPSPPSPPSPSPPSPQHHHGHHGHTLRATTTIICILTSHQHHCHHHYLCPVNVLFFFAFPPLSLRCNGPTAVHWLQVCDTTVAHLHAQRSGAHSRPRYCPHLTPYTSVPRDENLPALLSCDSPTKHSIIDCRRQPVR</sequence>
<evidence type="ECO:0000313" key="3">
    <source>
        <dbReference type="Proteomes" id="UP000664940"/>
    </source>
</evidence>
<accession>A0A834DXJ7</accession>
<feature type="compositionally biased region" description="Low complexity" evidence="1">
    <location>
        <begin position="42"/>
        <end position="52"/>
    </location>
</feature>
<evidence type="ECO:0000256" key="1">
    <source>
        <dbReference type="SAM" id="MobiDB-lite"/>
    </source>
</evidence>
<dbReference type="Proteomes" id="UP000664940">
    <property type="component" value="Unassembled WGS sequence"/>
</dbReference>
<protein>
    <submittedName>
        <fullName evidence="2">Uncharacterized protein</fullName>
    </submittedName>
</protein>
<dbReference type="AlphaFoldDB" id="A0A834DXJ7"/>
<feature type="region of interest" description="Disordered" evidence="1">
    <location>
        <begin position="28"/>
        <end position="112"/>
    </location>
</feature>
<name>A0A834DXJ7_9CHIR</name>